<feature type="region of interest" description="Disordered" evidence="1">
    <location>
        <begin position="183"/>
        <end position="248"/>
    </location>
</feature>
<protein>
    <submittedName>
        <fullName evidence="2">Uncharacterized protein</fullName>
    </submittedName>
</protein>
<evidence type="ECO:0000256" key="1">
    <source>
        <dbReference type="SAM" id="MobiDB-lite"/>
    </source>
</evidence>
<dbReference type="EMBL" id="JAJGCB010000005">
    <property type="protein sequence ID" value="KAJ8992355.1"/>
    <property type="molecule type" value="Genomic_DNA"/>
</dbReference>
<reference evidence="2" key="1">
    <citation type="submission" date="2023-01" db="EMBL/GenBank/DDBJ databases">
        <title>Exophiala dermititidis isolated from Cystic Fibrosis Patient.</title>
        <authorList>
            <person name="Kurbessoian T."/>
            <person name="Crocker A."/>
            <person name="Murante D."/>
            <person name="Hogan D.A."/>
            <person name="Stajich J.E."/>
        </authorList>
    </citation>
    <scope>NUCLEOTIDE SEQUENCE</scope>
    <source>
        <strain evidence="2">Ex8</strain>
    </source>
</reference>
<sequence length="300" mass="32805">MSRFGYPSTPTPTPTDSWSSYFDSWICEDKEMAAVEPVILDQYDDLHPDSLQVKFNNANFDLDWEMDNLQDGCSPLPPLLSSGSVATTRRLDDAYWRPSRQGQRQGQDLNDDGRVAYRVCRGPNDVDMGMQTATEMDMEIDETGMDLDLDLDRDIKCQYHQCPWPTMPMPRQRQRQPRTAAWLGDTGTSTNFRLNSRTSSSDFGNTASSGTGTSTAAGTRTLSGTAARSQRWARASSSAARSTGVTVSAVPAAPARSQLIGDLAWTPTLDQARTGTDLPANHDAVSGIPAPFPSQVAFPP</sequence>
<feature type="region of interest" description="Disordered" evidence="1">
    <location>
        <begin position="274"/>
        <end position="300"/>
    </location>
</feature>
<evidence type="ECO:0000313" key="3">
    <source>
        <dbReference type="Proteomes" id="UP001161757"/>
    </source>
</evidence>
<evidence type="ECO:0000313" key="2">
    <source>
        <dbReference type="EMBL" id="KAJ8992355.1"/>
    </source>
</evidence>
<proteinExistence type="predicted"/>
<organism evidence="2 3">
    <name type="scientific">Exophiala dermatitidis</name>
    <name type="common">Black yeast-like fungus</name>
    <name type="synonym">Wangiella dermatitidis</name>
    <dbReference type="NCBI Taxonomy" id="5970"/>
    <lineage>
        <taxon>Eukaryota</taxon>
        <taxon>Fungi</taxon>
        <taxon>Dikarya</taxon>
        <taxon>Ascomycota</taxon>
        <taxon>Pezizomycotina</taxon>
        <taxon>Eurotiomycetes</taxon>
        <taxon>Chaetothyriomycetidae</taxon>
        <taxon>Chaetothyriales</taxon>
        <taxon>Herpotrichiellaceae</taxon>
        <taxon>Exophiala</taxon>
    </lineage>
</organism>
<feature type="compositionally biased region" description="Polar residues" evidence="1">
    <location>
        <begin position="186"/>
        <end position="205"/>
    </location>
</feature>
<gene>
    <name evidence="2" type="ORF">HRR80_003461</name>
</gene>
<feature type="compositionally biased region" description="Low complexity" evidence="1">
    <location>
        <begin position="206"/>
        <end position="248"/>
    </location>
</feature>
<dbReference type="AlphaFoldDB" id="A0AAN6IVD0"/>
<comment type="caution">
    <text evidence="2">The sequence shown here is derived from an EMBL/GenBank/DDBJ whole genome shotgun (WGS) entry which is preliminary data.</text>
</comment>
<accession>A0AAN6IVD0</accession>
<name>A0AAN6IVD0_EXODE</name>
<dbReference type="Proteomes" id="UP001161757">
    <property type="component" value="Unassembled WGS sequence"/>
</dbReference>